<name>A0A072VWH6_MEDTR</name>
<reference evidence="1 3" key="1">
    <citation type="journal article" date="2011" name="Nature">
        <title>The Medicago genome provides insight into the evolution of rhizobial symbioses.</title>
        <authorList>
            <person name="Young N.D."/>
            <person name="Debelle F."/>
            <person name="Oldroyd G.E."/>
            <person name="Geurts R."/>
            <person name="Cannon S.B."/>
            <person name="Udvardi M.K."/>
            <person name="Benedito V.A."/>
            <person name="Mayer K.F."/>
            <person name="Gouzy J."/>
            <person name="Schoof H."/>
            <person name="Van de Peer Y."/>
            <person name="Proost S."/>
            <person name="Cook D.R."/>
            <person name="Meyers B.C."/>
            <person name="Spannagl M."/>
            <person name="Cheung F."/>
            <person name="De Mita S."/>
            <person name="Krishnakumar V."/>
            <person name="Gundlach H."/>
            <person name="Zhou S."/>
            <person name="Mudge J."/>
            <person name="Bharti A.K."/>
            <person name="Murray J.D."/>
            <person name="Naoumkina M.A."/>
            <person name="Rosen B."/>
            <person name="Silverstein K.A."/>
            <person name="Tang H."/>
            <person name="Rombauts S."/>
            <person name="Zhao P.X."/>
            <person name="Zhou P."/>
            <person name="Barbe V."/>
            <person name="Bardou P."/>
            <person name="Bechner M."/>
            <person name="Bellec A."/>
            <person name="Berger A."/>
            <person name="Berges H."/>
            <person name="Bidwell S."/>
            <person name="Bisseling T."/>
            <person name="Choisne N."/>
            <person name="Couloux A."/>
            <person name="Denny R."/>
            <person name="Deshpande S."/>
            <person name="Dai X."/>
            <person name="Doyle J.J."/>
            <person name="Dudez A.M."/>
            <person name="Farmer A.D."/>
            <person name="Fouteau S."/>
            <person name="Franken C."/>
            <person name="Gibelin C."/>
            <person name="Gish J."/>
            <person name="Goldstein S."/>
            <person name="Gonzalez A.J."/>
            <person name="Green P.J."/>
            <person name="Hallab A."/>
            <person name="Hartog M."/>
            <person name="Hua A."/>
            <person name="Humphray S.J."/>
            <person name="Jeong D.H."/>
            <person name="Jing Y."/>
            <person name="Jocker A."/>
            <person name="Kenton S.M."/>
            <person name="Kim D.J."/>
            <person name="Klee K."/>
            <person name="Lai H."/>
            <person name="Lang C."/>
            <person name="Lin S."/>
            <person name="Macmil S.L."/>
            <person name="Magdelenat G."/>
            <person name="Matthews L."/>
            <person name="McCorrison J."/>
            <person name="Monaghan E.L."/>
            <person name="Mun J.H."/>
            <person name="Najar F.Z."/>
            <person name="Nicholson C."/>
            <person name="Noirot C."/>
            <person name="O'Bleness M."/>
            <person name="Paule C.R."/>
            <person name="Poulain J."/>
            <person name="Prion F."/>
            <person name="Qin B."/>
            <person name="Qu C."/>
            <person name="Retzel E.F."/>
            <person name="Riddle C."/>
            <person name="Sallet E."/>
            <person name="Samain S."/>
            <person name="Samson N."/>
            <person name="Sanders I."/>
            <person name="Saurat O."/>
            <person name="Scarpelli C."/>
            <person name="Schiex T."/>
            <person name="Segurens B."/>
            <person name="Severin A.J."/>
            <person name="Sherrier D.J."/>
            <person name="Shi R."/>
            <person name="Sims S."/>
            <person name="Singer S.R."/>
            <person name="Sinharoy S."/>
            <person name="Sterck L."/>
            <person name="Viollet A."/>
            <person name="Wang B.B."/>
            <person name="Wang K."/>
            <person name="Wang M."/>
            <person name="Wang X."/>
            <person name="Warfsmann J."/>
            <person name="Weissenbach J."/>
            <person name="White D.D."/>
            <person name="White J.D."/>
            <person name="Wiley G.B."/>
            <person name="Wincker P."/>
            <person name="Xing Y."/>
            <person name="Yang L."/>
            <person name="Yao Z."/>
            <person name="Ying F."/>
            <person name="Zhai J."/>
            <person name="Zhou L."/>
            <person name="Zuber A."/>
            <person name="Denarie J."/>
            <person name="Dixon R.A."/>
            <person name="May G.D."/>
            <person name="Schwartz D.C."/>
            <person name="Rogers J."/>
            <person name="Quetier F."/>
            <person name="Town C.D."/>
            <person name="Roe B.A."/>
        </authorList>
    </citation>
    <scope>NUCLEOTIDE SEQUENCE [LARGE SCALE GENOMIC DNA]</scope>
    <source>
        <strain evidence="1">A17</strain>
        <strain evidence="2 3">cv. Jemalong A17</strain>
    </source>
</reference>
<dbReference type="AlphaFoldDB" id="A0A072VWH6"/>
<sequence>MRVINVNLWGDEPYFWRSREDRAVMLYVVNTIQNNNKENIPGMITGFKMSINRMYAIMADVISPFFQSNYDDVTHLWHCIYGPSDDLSFVLKVLVQNSMVKGFIGLKESSNVHTKCMIGNQHKKPFLESTSWRTTQCM</sequence>
<reference evidence="1 3" key="2">
    <citation type="journal article" date="2014" name="BMC Genomics">
        <title>An improved genome release (version Mt4.0) for the model legume Medicago truncatula.</title>
        <authorList>
            <person name="Tang H."/>
            <person name="Krishnakumar V."/>
            <person name="Bidwell S."/>
            <person name="Rosen B."/>
            <person name="Chan A."/>
            <person name="Zhou S."/>
            <person name="Gentzbittel L."/>
            <person name="Childs K.L."/>
            <person name="Yandell M."/>
            <person name="Gundlach H."/>
            <person name="Mayer K.F."/>
            <person name="Schwartz D.C."/>
            <person name="Town C.D."/>
        </authorList>
    </citation>
    <scope>GENOME REANNOTATION</scope>
    <source>
        <strain evidence="1">A17</strain>
        <strain evidence="2 3">cv. Jemalong A17</strain>
    </source>
</reference>
<reference evidence="2" key="3">
    <citation type="submission" date="2015-04" db="UniProtKB">
        <authorList>
            <consortium name="EnsemblPlants"/>
        </authorList>
    </citation>
    <scope>IDENTIFICATION</scope>
    <source>
        <strain evidence="2">cv. Jemalong A17</strain>
    </source>
</reference>
<organism evidence="1 3">
    <name type="scientific">Medicago truncatula</name>
    <name type="common">Barrel medic</name>
    <name type="synonym">Medicago tribuloides</name>
    <dbReference type="NCBI Taxonomy" id="3880"/>
    <lineage>
        <taxon>Eukaryota</taxon>
        <taxon>Viridiplantae</taxon>
        <taxon>Streptophyta</taxon>
        <taxon>Embryophyta</taxon>
        <taxon>Tracheophyta</taxon>
        <taxon>Spermatophyta</taxon>
        <taxon>Magnoliopsida</taxon>
        <taxon>eudicotyledons</taxon>
        <taxon>Gunneridae</taxon>
        <taxon>Pentapetalae</taxon>
        <taxon>rosids</taxon>
        <taxon>fabids</taxon>
        <taxon>Fabales</taxon>
        <taxon>Fabaceae</taxon>
        <taxon>Papilionoideae</taxon>
        <taxon>50 kb inversion clade</taxon>
        <taxon>NPAAA clade</taxon>
        <taxon>Hologalegina</taxon>
        <taxon>IRL clade</taxon>
        <taxon>Trifolieae</taxon>
        <taxon>Medicago</taxon>
    </lineage>
</organism>
<evidence type="ECO:0000313" key="1">
    <source>
        <dbReference type="EMBL" id="KEH42415.1"/>
    </source>
</evidence>
<dbReference type="EMBL" id="CM001217">
    <property type="protein sequence ID" value="KEH42415.1"/>
    <property type="molecule type" value="Genomic_DNA"/>
</dbReference>
<protein>
    <submittedName>
        <fullName evidence="1 2">Uncharacterized protein</fullName>
    </submittedName>
</protein>
<gene>
    <name evidence="1" type="ordered locus">MTR_1g069160</name>
</gene>
<dbReference type="EnsemblPlants" id="KEH42415">
    <property type="protein sequence ID" value="KEH42415"/>
    <property type="gene ID" value="MTR_1g069160"/>
</dbReference>
<dbReference type="HOGENOM" id="CLU_1858189_0_0_1"/>
<proteinExistence type="predicted"/>
<dbReference type="Proteomes" id="UP000002051">
    <property type="component" value="Unassembled WGS sequence"/>
</dbReference>
<keyword evidence="3" id="KW-1185">Reference proteome</keyword>
<evidence type="ECO:0000313" key="2">
    <source>
        <dbReference type="EnsemblPlants" id="KEH42415"/>
    </source>
</evidence>
<evidence type="ECO:0000313" key="3">
    <source>
        <dbReference type="Proteomes" id="UP000002051"/>
    </source>
</evidence>
<accession>A0A072VWH6</accession>